<sequence>MVNLTPEEIRRKNELQEKLRTRVLSVKEADELRVILEKERQQANITGNAIAAVGAALLLGLLIAYLADRD</sequence>
<accession>A0A7D5MBK1</accession>
<feature type="transmembrane region" description="Helical" evidence="1">
    <location>
        <begin position="45"/>
        <end position="67"/>
    </location>
</feature>
<dbReference type="KEGG" id="nue:C5F50_11755"/>
<protein>
    <submittedName>
        <fullName evidence="2">Uncharacterized protein</fullName>
    </submittedName>
</protein>
<dbReference type="RefSeq" id="WP_179371546.1">
    <property type="nucleotide sequence ID" value="NZ_CP026995.1"/>
</dbReference>
<keyword evidence="3" id="KW-1185">Reference proteome</keyword>
<keyword evidence="1" id="KW-0812">Transmembrane</keyword>
<keyword evidence="1" id="KW-1133">Transmembrane helix</keyword>
<organism evidence="2 3">
    <name type="scientific">Nitrosopumilus ureiphilus</name>
    <dbReference type="NCBI Taxonomy" id="1470067"/>
    <lineage>
        <taxon>Archaea</taxon>
        <taxon>Nitrososphaerota</taxon>
        <taxon>Nitrososphaeria</taxon>
        <taxon>Nitrosopumilales</taxon>
        <taxon>Nitrosopumilaceae</taxon>
        <taxon>Nitrosopumilus</taxon>
    </lineage>
</organism>
<evidence type="ECO:0000313" key="2">
    <source>
        <dbReference type="EMBL" id="QLH07669.1"/>
    </source>
</evidence>
<evidence type="ECO:0000256" key="1">
    <source>
        <dbReference type="SAM" id="Phobius"/>
    </source>
</evidence>
<dbReference type="GeneID" id="56068800"/>
<dbReference type="EMBL" id="CP026995">
    <property type="protein sequence ID" value="QLH07669.1"/>
    <property type="molecule type" value="Genomic_DNA"/>
</dbReference>
<dbReference type="Proteomes" id="UP000509478">
    <property type="component" value="Chromosome"/>
</dbReference>
<keyword evidence="1" id="KW-0472">Membrane</keyword>
<gene>
    <name evidence="2" type="ORF">C5F50_11755</name>
</gene>
<reference evidence="2 3" key="1">
    <citation type="submission" date="2018-02" db="EMBL/GenBank/DDBJ databases">
        <title>Complete genome of Nitrosopumilus ureaphilus PS0.</title>
        <authorList>
            <person name="Qin W."/>
            <person name="Zheng Y."/>
            <person name="Stahl D.A."/>
        </authorList>
    </citation>
    <scope>NUCLEOTIDE SEQUENCE [LARGE SCALE GENOMIC DNA]</scope>
    <source>
        <strain evidence="2 3">PS0</strain>
    </source>
</reference>
<name>A0A7D5MBK1_9ARCH</name>
<evidence type="ECO:0000313" key="3">
    <source>
        <dbReference type="Proteomes" id="UP000509478"/>
    </source>
</evidence>
<proteinExistence type="predicted"/>
<dbReference type="AlphaFoldDB" id="A0A7D5MBK1"/>